<keyword evidence="3" id="KW-1185">Reference proteome</keyword>
<gene>
    <name evidence="2" type="ORF">GS601_09830</name>
</gene>
<dbReference type="SUPFAM" id="SSF53955">
    <property type="entry name" value="Lysozyme-like"/>
    <property type="match status" value="1"/>
</dbReference>
<evidence type="ECO:0000259" key="1">
    <source>
        <dbReference type="Pfam" id="PF00182"/>
    </source>
</evidence>
<dbReference type="GO" id="GO:0004568">
    <property type="term" value="F:chitinase activity"/>
    <property type="evidence" value="ECO:0007669"/>
    <property type="project" value="InterPro"/>
</dbReference>
<dbReference type="PANTHER" id="PTHR34408">
    <property type="entry name" value="FAMILY PROTEIN, PUTATIVE-RELATED"/>
    <property type="match status" value="1"/>
</dbReference>
<dbReference type="EMBL" id="WVIE01000009">
    <property type="protein sequence ID" value="NDJ17586.1"/>
    <property type="molecule type" value="Genomic_DNA"/>
</dbReference>
<feature type="domain" description="Glycoside hydrolase family 19 catalytic" evidence="1">
    <location>
        <begin position="58"/>
        <end position="138"/>
    </location>
</feature>
<dbReference type="InterPro" id="IPR000726">
    <property type="entry name" value="Glyco_hydro_19_cat"/>
</dbReference>
<dbReference type="GO" id="GO:0016998">
    <property type="term" value="P:cell wall macromolecule catabolic process"/>
    <property type="evidence" value="ECO:0007669"/>
    <property type="project" value="InterPro"/>
</dbReference>
<keyword evidence="2" id="KW-0378">Hydrolase</keyword>
<dbReference type="InterPro" id="IPR023346">
    <property type="entry name" value="Lysozyme-like_dom_sf"/>
</dbReference>
<dbReference type="Proteomes" id="UP000646053">
    <property type="component" value="Unassembled WGS sequence"/>
</dbReference>
<dbReference type="InterPro" id="IPR052354">
    <property type="entry name" value="Cell_Wall_Dynamics_Protein"/>
</dbReference>
<dbReference type="GO" id="GO:0006032">
    <property type="term" value="P:chitin catabolic process"/>
    <property type="evidence" value="ECO:0007669"/>
    <property type="project" value="InterPro"/>
</dbReference>
<proteinExistence type="predicted"/>
<name>A0A8J8CJG5_9CYAN</name>
<evidence type="ECO:0000313" key="2">
    <source>
        <dbReference type="EMBL" id="NDJ17586.1"/>
    </source>
</evidence>
<dbReference type="AlphaFoldDB" id="A0A8J8CJG5"/>
<sequence length="176" mass="19722">MPAITVEQLMKMAPYASSERIKRLYPHLILTMAEYDITTPLRETHFLSQLIHESGSFHYVEEIDAGDYLEGRTDIGNTEPGDGRRYKGRGLIQITGRTNYDACGQDLGVDLLNNPALLTNDDLACLSAGWFWQKNNLNQFADADDVEMVTRTINGGLNGFAERQSYLAIAKEVLYA</sequence>
<evidence type="ECO:0000313" key="3">
    <source>
        <dbReference type="Proteomes" id="UP000646053"/>
    </source>
</evidence>
<dbReference type="Gene3D" id="1.10.530.10">
    <property type="match status" value="1"/>
</dbReference>
<accession>A0A8J8CJG5</accession>
<organism evidence="2 3">
    <name type="scientific">Myxacorys almedinensis A</name>
    <dbReference type="NCBI Taxonomy" id="2690445"/>
    <lineage>
        <taxon>Bacteria</taxon>
        <taxon>Bacillati</taxon>
        <taxon>Cyanobacteriota</taxon>
        <taxon>Cyanophyceae</taxon>
        <taxon>Leptolyngbyales</taxon>
        <taxon>Leptolyngbyaceae</taxon>
        <taxon>Myxacorys</taxon>
        <taxon>Myxacorys almedinensis</taxon>
    </lineage>
</organism>
<reference evidence="2" key="1">
    <citation type="submission" date="2019-12" db="EMBL/GenBank/DDBJ databases">
        <title>High-Quality draft genome sequences of three cyanobacteria isolated from the limestone walls of the Old Cathedral of Coimbra.</title>
        <authorList>
            <person name="Tiago I."/>
            <person name="Soares F."/>
            <person name="Portugal A."/>
        </authorList>
    </citation>
    <scope>NUCLEOTIDE SEQUENCE</scope>
    <source>
        <strain evidence="2">A</strain>
    </source>
</reference>
<protein>
    <submittedName>
        <fullName evidence="2">Glycoside hydrolase family 19 protein</fullName>
    </submittedName>
</protein>
<comment type="caution">
    <text evidence="2">The sequence shown here is derived from an EMBL/GenBank/DDBJ whole genome shotgun (WGS) entry which is preliminary data.</text>
</comment>
<dbReference type="PANTHER" id="PTHR34408:SF1">
    <property type="entry name" value="GLYCOSYL HYDROLASE FAMILY 19 DOMAIN-CONTAINING PROTEIN HI_1415"/>
    <property type="match status" value="1"/>
</dbReference>
<dbReference type="Pfam" id="PF00182">
    <property type="entry name" value="Glyco_hydro_19"/>
    <property type="match status" value="1"/>
</dbReference>